<sequence>MTKANFDLKSCKHELLNQGGISATSTLKVIQVITLSETGGAQRVVFELLKGLEHLSQSAEAPVRYDLSLACFPGGRLIEHLQTESPGVRIYPLNNMRRNIDFRYDLKTFWELYQLFRRESPDIVHCHSSKAGLLGRLAAKLAGVSCILFTVHGWSFYGTAGWKRRIFVELEKIMALITDKIVCVSHKDYQEGFKAGVFIDPQKEKKEHSQSRISVIHNGIPGEVNREPRENKEREWSALFRVITVGRLAEQKDPWLFLDAVEMWKERTKEIPVEFTWVGDGPLAVTIQEEIERRDLGNMVALLGDREDVDYLLSQADVFLLTSKWEGLPIVILEAMRAAVPVVTVDVGGVKEQIIDGDTGIIVPNRNPEDIVTSLERMAQDEMWRRKLGNNARRRFLANFTVEKMIKTYERCYISGMLVRNSKAMIAERYPMSSSGNEESLR</sequence>
<proteinExistence type="predicted"/>
<dbReference type="PANTHER" id="PTHR12526">
    <property type="entry name" value="GLYCOSYLTRANSFERASE"/>
    <property type="match status" value="1"/>
</dbReference>
<comment type="caution">
    <text evidence="3">The sequence shown here is derived from an EMBL/GenBank/DDBJ whole genome shotgun (WGS) entry which is preliminary data.</text>
</comment>
<dbReference type="InterPro" id="IPR028098">
    <property type="entry name" value="Glyco_trans_4-like_N"/>
</dbReference>
<dbReference type="RefSeq" id="WP_131919241.1">
    <property type="nucleotide sequence ID" value="NZ_JAOQNU010000026.1"/>
</dbReference>
<evidence type="ECO:0000259" key="2">
    <source>
        <dbReference type="Pfam" id="PF13439"/>
    </source>
</evidence>
<dbReference type="Proteomes" id="UP000294813">
    <property type="component" value="Unassembled WGS sequence"/>
</dbReference>
<keyword evidence="3" id="KW-0808">Transferase</keyword>
<dbReference type="OrthoDB" id="9806653at2"/>
<organism evidence="3 4">
    <name type="scientific">Heliophilum fasciatum</name>
    <dbReference type="NCBI Taxonomy" id="35700"/>
    <lineage>
        <taxon>Bacteria</taxon>
        <taxon>Bacillati</taxon>
        <taxon>Bacillota</taxon>
        <taxon>Clostridia</taxon>
        <taxon>Eubacteriales</taxon>
        <taxon>Heliobacteriaceae</taxon>
        <taxon>Heliophilum</taxon>
    </lineage>
</organism>
<name>A0A4R2RNZ8_9FIRM</name>
<dbReference type="Gene3D" id="3.40.50.2000">
    <property type="entry name" value="Glycogen Phosphorylase B"/>
    <property type="match status" value="2"/>
</dbReference>
<gene>
    <name evidence="3" type="ORF">EDD73_1128</name>
</gene>
<dbReference type="AlphaFoldDB" id="A0A4R2RNZ8"/>
<dbReference type="Pfam" id="PF13439">
    <property type="entry name" value="Glyco_transf_4"/>
    <property type="match status" value="1"/>
</dbReference>
<accession>A0A4R2RNZ8</accession>
<dbReference type="PANTHER" id="PTHR12526:SF630">
    <property type="entry name" value="GLYCOSYLTRANSFERASE"/>
    <property type="match status" value="1"/>
</dbReference>
<feature type="domain" description="Glycosyltransferase subfamily 4-like N-terminal" evidence="2">
    <location>
        <begin position="39"/>
        <end position="220"/>
    </location>
</feature>
<evidence type="ECO:0000313" key="4">
    <source>
        <dbReference type="Proteomes" id="UP000294813"/>
    </source>
</evidence>
<reference evidence="3 4" key="1">
    <citation type="submission" date="2019-03" db="EMBL/GenBank/DDBJ databases">
        <title>Genomic Encyclopedia of Type Strains, Phase IV (KMG-IV): sequencing the most valuable type-strain genomes for metagenomic binning, comparative biology and taxonomic classification.</title>
        <authorList>
            <person name="Goeker M."/>
        </authorList>
    </citation>
    <scope>NUCLEOTIDE SEQUENCE [LARGE SCALE GENOMIC DNA]</scope>
    <source>
        <strain evidence="3 4">DSM 11170</strain>
    </source>
</reference>
<dbReference type="CDD" id="cd03808">
    <property type="entry name" value="GT4_CapM-like"/>
    <property type="match status" value="1"/>
</dbReference>
<evidence type="ECO:0000259" key="1">
    <source>
        <dbReference type="Pfam" id="PF00534"/>
    </source>
</evidence>
<evidence type="ECO:0000313" key="3">
    <source>
        <dbReference type="EMBL" id="TCP64047.1"/>
    </source>
</evidence>
<dbReference type="EMBL" id="SLXT01000012">
    <property type="protein sequence ID" value="TCP64047.1"/>
    <property type="molecule type" value="Genomic_DNA"/>
</dbReference>
<dbReference type="Pfam" id="PF00534">
    <property type="entry name" value="Glycos_transf_1"/>
    <property type="match status" value="1"/>
</dbReference>
<protein>
    <submittedName>
        <fullName evidence="3">Glycosyltransferase involved in cell wall biosynthesis</fullName>
    </submittedName>
</protein>
<dbReference type="SUPFAM" id="SSF53756">
    <property type="entry name" value="UDP-Glycosyltransferase/glycogen phosphorylase"/>
    <property type="match status" value="1"/>
</dbReference>
<dbReference type="GO" id="GO:0016757">
    <property type="term" value="F:glycosyltransferase activity"/>
    <property type="evidence" value="ECO:0007669"/>
    <property type="project" value="InterPro"/>
</dbReference>
<dbReference type="InterPro" id="IPR001296">
    <property type="entry name" value="Glyco_trans_1"/>
</dbReference>
<keyword evidence="4" id="KW-1185">Reference proteome</keyword>
<feature type="domain" description="Glycosyl transferase family 1" evidence="1">
    <location>
        <begin position="240"/>
        <end position="395"/>
    </location>
</feature>